<evidence type="ECO:0000313" key="3">
    <source>
        <dbReference type="Proteomes" id="UP000240978"/>
    </source>
</evidence>
<feature type="transmembrane region" description="Helical" evidence="1">
    <location>
        <begin position="20"/>
        <end position="38"/>
    </location>
</feature>
<evidence type="ECO:0000313" key="2">
    <source>
        <dbReference type="EMBL" id="PSL28101.1"/>
    </source>
</evidence>
<sequence>MLDYIADEKIKSGRHPYGILCYNYVFYSSYCLYLIYVFEQLS</sequence>
<comment type="caution">
    <text evidence="2">The sequence shown here is derived from an EMBL/GenBank/DDBJ whole genome shotgun (WGS) entry which is preliminary data.</text>
</comment>
<dbReference type="EMBL" id="PYGK01000008">
    <property type="protein sequence ID" value="PSL28101.1"/>
    <property type="molecule type" value="Genomic_DNA"/>
</dbReference>
<accession>A0A2P8G2B4</accession>
<keyword evidence="1" id="KW-0472">Membrane</keyword>
<dbReference type="AlphaFoldDB" id="A0A2P8G2B4"/>
<reference evidence="2 3" key="1">
    <citation type="submission" date="2018-03" db="EMBL/GenBank/DDBJ databases">
        <title>Genomic Encyclopedia of Archaeal and Bacterial Type Strains, Phase II (KMG-II): from individual species to whole genera.</title>
        <authorList>
            <person name="Goeker M."/>
        </authorList>
    </citation>
    <scope>NUCLEOTIDE SEQUENCE [LARGE SCALE GENOMIC DNA]</scope>
    <source>
        <strain evidence="2 3">DSM 18107</strain>
    </source>
</reference>
<keyword evidence="3" id="KW-1185">Reference proteome</keyword>
<dbReference type="Proteomes" id="UP000240978">
    <property type="component" value="Unassembled WGS sequence"/>
</dbReference>
<proteinExistence type="predicted"/>
<organism evidence="2 3">
    <name type="scientific">Chitinophaga ginsengisoli</name>
    <dbReference type="NCBI Taxonomy" id="363837"/>
    <lineage>
        <taxon>Bacteria</taxon>
        <taxon>Pseudomonadati</taxon>
        <taxon>Bacteroidota</taxon>
        <taxon>Chitinophagia</taxon>
        <taxon>Chitinophagales</taxon>
        <taxon>Chitinophagaceae</taxon>
        <taxon>Chitinophaga</taxon>
    </lineage>
</organism>
<name>A0A2P8G2B4_9BACT</name>
<evidence type="ECO:0000256" key="1">
    <source>
        <dbReference type="SAM" id="Phobius"/>
    </source>
</evidence>
<protein>
    <submittedName>
        <fullName evidence="2">Uncharacterized protein</fullName>
    </submittedName>
</protein>
<keyword evidence="1" id="KW-1133">Transmembrane helix</keyword>
<keyword evidence="1" id="KW-0812">Transmembrane</keyword>
<gene>
    <name evidence="2" type="ORF">CLV42_10820</name>
</gene>